<evidence type="ECO:0000313" key="3">
    <source>
        <dbReference type="Proteomes" id="UP000182888"/>
    </source>
</evidence>
<gene>
    <name evidence="2" type="ORF">MPL1032_100374</name>
</gene>
<name>A0A0K2VPT0_MESPL</name>
<reference evidence="3" key="1">
    <citation type="submission" date="2014-08" db="EMBL/GenBank/DDBJ databases">
        <authorList>
            <person name="Edwards T."/>
        </authorList>
    </citation>
    <scope>NUCLEOTIDE SEQUENCE [LARGE SCALE GENOMIC DNA]</scope>
</reference>
<dbReference type="Proteomes" id="UP000182888">
    <property type="component" value="Unassembled WGS sequence"/>
</dbReference>
<proteinExistence type="predicted"/>
<protein>
    <submittedName>
        <fullName evidence="2">Uncharacterized protein</fullName>
    </submittedName>
</protein>
<dbReference type="AlphaFoldDB" id="A0A0K2VPT0"/>
<dbReference type="EMBL" id="CCND01000002">
    <property type="protein sequence ID" value="CDX50157.1"/>
    <property type="molecule type" value="Genomic_DNA"/>
</dbReference>
<accession>A0A0K2VPT0</accession>
<evidence type="ECO:0000313" key="2">
    <source>
        <dbReference type="EMBL" id="CDX50157.1"/>
    </source>
</evidence>
<evidence type="ECO:0000256" key="1">
    <source>
        <dbReference type="SAM" id="MobiDB-lite"/>
    </source>
</evidence>
<sequence length="150" mass="17331">MHRRPVRRVPAGFRRAHLDQCGRRHPLLRSGRHADRQGQGAGSDRQLRVRRQQAQLSLHRRHHLALHGAADGERGQDLLSETVWKFYSGGHLPAVSALLQRRASSWTRKGRCRNFTWRMILSEIDFDFGVMRRLTDLKVRSAPVLETTTI</sequence>
<feature type="region of interest" description="Disordered" evidence="1">
    <location>
        <begin position="22"/>
        <end position="47"/>
    </location>
</feature>
<organism evidence="2 3">
    <name type="scientific">Mesorhizobium plurifarium</name>
    <dbReference type="NCBI Taxonomy" id="69974"/>
    <lineage>
        <taxon>Bacteria</taxon>
        <taxon>Pseudomonadati</taxon>
        <taxon>Pseudomonadota</taxon>
        <taxon>Alphaproteobacteria</taxon>
        <taxon>Hyphomicrobiales</taxon>
        <taxon>Phyllobacteriaceae</taxon>
        <taxon>Mesorhizobium</taxon>
    </lineage>
</organism>